<sequence length="129" mass="14243">MPDEMEGLKDVLKNLDKSGEDIIAGLKVGMTAATIATESHIKRAYNRPATGKGFANRSGKLRASIRQSVQVTRTAIIGFIHAGSGEVDYAAWVEFRWSGKYAYLWPGIIDMRKKIWDLLFKGAQGGLKK</sequence>
<proteinExistence type="predicted"/>
<evidence type="ECO:0000313" key="1">
    <source>
        <dbReference type="EMBL" id="KKL72798.1"/>
    </source>
</evidence>
<reference evidence="1" key="1">
    <citation type="journal article" date="2015" name="Nature">
        <title>Complex archaea that bridge the gap between prokaryotes and eukaryotes.</title>
        <authorList>
            <person name="Spang A."/>
            <person name="Saw J.H."/>
            <person name="Jorgensen S.L."/>
            <person name="Zaremba-Niedzwiedzka K."/>
            <person name="Martijn J."/>
            <person name="Lind A.E."/>
            <person name="van Eijk R."/>
            <person name="Schleper C."/>
            <person name="Guy L."/>
            <person name="Ettema T.J."/>
        </authorList>
    </citation>
    <scope>NUCLEOTIDE SEQUENCE</scope>
</reference>
<accession>A0A0F9EFF8</accession>
<dbReference type="AlphaFoldDB" id="A0A0F9EFF8"/>
<comment type="caution">
    <text evidence="1">The sequence shown here is derived from an EMBL/GenBank/DDBJ whole genome shotgun (WGS) entry which is preliminary data.</text>
</comment>
<name>A0A0F9EFF8_9ZZZZ</name>
<gene>
    <name evidence="1" type="ORF">LCGC14_2081310</name>
</gene>
<protein>
    <submittedName>
        <fullName evidence="1">Uncharacterized protein</fullName>
    </submittedName>
</protein>
<organism evidence="1">
    <name type="scientific">marine sediment metagenome</name>
    <dbReference type="NCBI Taxonomy" id="412755"/>
    <lineage>
        <taxon>unclassified sequences</taxon>
        <taxon>metagenomes</taxon>
        <taxon>ecological metagenomes</taxon>
    </lineage>
</organism>
<dbReference type="EMBL" id="LAZR01025160">
    <property type="protein sequence ID" value="KKL72798.1"/>
    <property type="molecule type" value="Genomic_DNA"/>
</dbReference>